<dbReference type="EMBL" id="FLRJ01000173">
    <property type="protein sequence ID" value="SBT72883.1"/>
    <property type="molecule type" value="Genomic_DNA"/>
</dbReference>
<keyword evidence="1" id="KW-0812">Transmembrane</keyword>
<reference evidence="2 3" key="1">
    <citation type="submission" date="2016-06" db="EMBL/GenBank/DDBJ databases">
        <authorList>
            <consortium name="Pathogen Informatics"/>
        </authorList>
    </citation>
    <scope>NUCLEOTIDE SEQUENCE [LARGE SCALE GENOMIC DNA]</scope>
</reference>
<evidence type="ECO:0000313" key="2">
    <source>
        <dbReference type="EMBL" id="SBT72883.1"/>
    </source>
</evidence>
<accession>A0A1C3KGP1</accession>
<feature type="transmembrane region" description="Helical" evidence="1">
    <location>
        <begin position="259"/>
        <end position="278"/>
    </location>
</feature>
<keyword evidence="1" id="KW-0472">Membrane</keyword>
<gene>
    <name evidence="2" type="primary">PowCR01_000007400</name>
    <name evidence="2" type="ORF">POWCR01_000007400</name>
</gene>
<dbReference type="VEuPathDB" id="PlasmoDB:PocGH01_00084000"/>
<sequence length="333" mass="39931">MSNKKYNLGNSPTYRFENKLNDVIERCTFCASCDDVQHFYIDYGLKVLCYSFANNLEKIYYDFDKNVKLNDKRCNDLIYWWYNNLNYTYKKELTTNYQNIVNNFKDVWTNITKLPNISKDKLCKNYFEPSILSFQKCKNKKTVSDYCENYDFIQKELEKPGVTCASYYYYLTEKSNLYKNTVSKCHDNGDENCLSFSDCHNFDPEKLLKEEECRKMKQSETERDNWEELAGQSTMCHPGFACISEDIINTSITFSDYRFISLIVLSIWAIILSFFFLYKFSPFGYFINNILRKKNIIRKNIQEEEFHEFLESDTEDVPTNFHNRKYRITYNHD</sequence>
<organism evidence="2 3">
    <name type="scientific">Plasmodium ovale</name>
    <name type="common">malaria parasite P. ovale</name>
    <dbReference type="NCBI Taxonomy" id="36330"/>
    <lineage>
        <taxon>Eukaryota</taxon>
        <taxon>Sar</taxon>
        <taxon>Alveolata</taxon>
        <taxon>Apicomplexa</taxon>
        <taxon>Aconoidasida</taxon>
        <taxon>Haemosporida</taxon>
        <taxon>Plasmodiidae</taxon>
        <taxon>Plasmodium</taxon>
        <taxon>Plasmodium (Plasmodium)</taxon>
    </lineage>
</organism>
<dbReference type="VEuPathDB" id="PlasmoDB:POWCR01_000007400"/>
<keyword evidence="1" id="KW-1133">Transmembrane helix</keyword>
<name>A0A1C3KGP1_PLAOA</name>
<dbReference type="InterPro" id="IPR008780">
    <property type="entry name" value="Plasmodium_Vir"/>
</dbReference>
<evidence type="ECO:0000313" key="3">
    <source>
        <dbReference type="Proteomes" id="UP000243200"/>
    </source>
</evidence>
<dbReference type="Proteomes" id="UP000243200">
    <property type="component" value="Unassembled WGS sequence"/>
</dbReference>
<proteinExistence type="predicted"/>
<dbReference type="OrthoDB" id="387347at2759"/>
<protein>
    <submittedName>
        <fullName evidence="2">Plasmodium vivax Vir protein, putative</fullName>
    </submittedName>
</protein>
<dbReference type="AlphaFoldDB" id="A0A1C3KGP1"/>
<dbReference type="Pfam" id="PF05795">
    <property type="entry name" value="Plasmodium_Vir"/>
    <property type="match status" value="2"/>
</dbReference>
<evidence type="ECO:0000256" key="1">
    <source>
        <dbReference type="SAM" id="Phobius"/>
    </source>
</evidence>